<protein>
    <recommendedName>
        <fullName evidence="1">SprT-like domain-containing protein</fullName>
    </recommendedName>
</protein>
<organism evidence="2 3">
    <name type="scientific">Undibacterium terreum</name>
    <dbReference type="NCBI Taxonomy" id="1224302"/>
    <lineage>
        <taxon>Bacteria</taxon>
        <taxon>Pseudomonadati</taxon>
        <taxon>Pseudomonadota</taxon>
        <taxon>Betaproteobacteria</taxon>
        <taxon>Burkholderiales</taxon>
        <taxon>Oxalobacteraceae</taxon>
        <taxon>Undibacterium</taxon>
    </lineage>
</organism>
<keyword evidence="3" id="KW-1185">Reference proteome</keyword>
<dbReference type="AlphaFoldDB" id="A0A916V1Z9"/>
<gene>
    <name evidence="2" type="ORF">GCM10011396_56990</name>
</gene>
<dbReference type="InterPro" id="IPR006640">
    <property type="entry name" value="SprT-like_domain"/>
</dbReference>
<evidence type="ECO:0000313" key="3">
    <source>
        <dbReference type="Proteomes" id="UP000637423"/>
    </source>
</evidence>
<accession>A0A916V1Z9</accession>
<dbReference type="RefSeq" id="WP_188569582.1">
    <property type="nucleotide sequence ID" value="NZ_BMED01000011.1"/>
</dbReference>
<evidence type="ECO:0000313" key="2">
    <source>
        <dbReference type="EMBL" id="GGD02062.1"/>
    </source>
</evidence>
<dbReference type="Proteomes" id="UP000637423">
    <property type="component" value="Unassembled WGS sequence"/>
</dbReference>
<reference evidence="2" key="1">
    <citation type="journal article" date="2014" name="Int. J. Syst. Evol. Microbiol.">
        <title>Complete genome sequence of Corynebacterium casei LMG S-19264T (=DSM 44701T), isolated from a smear-ripened cheese.</title>
        <authorList>
            <consortium name="US DOE Joint Genome Institute (JGI-PGF)"/>
            <person name="Walter F."/>
            <person name="Albersmeier A."/>
            <person name="Kalinowski J."/>
            <person name="Ruckert C."/>
        </authorList>
    </citation>
    <scope>NUCLEOTIDE SEQUENCE</scope>
    <source>
        <strain evidence="2">CGMCC 1.10998</strain>
    </source>
</reference>
<name>A0A916V1Z9_9BURK</name>
<dbReference type="GO" id="GO:0006950">
    <property type="term" value="P:response to stress"/>
    <property type="evidence" value="ECO:0007669"/>
    <property type="project" value="UniProtKB-ARBA"/>
</dbReference>
<sequence length="275" mass="31237">MKVTEIKPTDEFYGRLQHAFDYFNMQLFENSLPHCLITVQREKNTMGFFSAARWSKDGNSEVHEIALNPAYFARRKVIEVFQTLVHEQCHVWQHEYGNPSRTGYHNREWAEKMESIGLMPSSTGEPGGEKIGQKMSDYPIEAGRFKQACIRLIMSGYQFNWVDRRVARQIGDEMEHPTGEMDDIDAEETYDEDLSDTTDSVEITEAPLAVRAAENVLSLPMSKLIPNLALQLISPSITVAKAKTKYYCPGCGVNVWGKPSLAIRCEECELSFIPA</sequence>
<feature type="domain" description="SprT-like" evidence="1">
    <location>
        <begin position="17"/>
        <end position="118"/>
    </location>
</feature>
<evidence type="ECO:0000259" key="1">
    <source>
        <dbReference type="Pfam" id="PF10263"/>
    </source>
</evidence>
<comment type="caution">
    <text evidence="2">The sequence shown here is derived from an EMBL/GenBank/DDBJ whole genome shotgun (WGS) entry which is preliminary data.</text>
</comment>
<dbReference type="Pfam" id="PF10263">
    <property type="entry name" value="SprT-like"/>
    <property type="match status" value="1"/>
</dbReference>
<reference evidence="2" key="2">
    <citation type="submission" date="2020-09" db="EMBL/GenBank/DDBJ databases">
        <authorList>
            <person name="Sun Q."/>
            <person name="Zhou Y."/>
        </authorList>
    </citation>
    <scope>NUCLEOTIDE SEQUENCE</scope>
    <source>
        <strain evidence="2">CGMCC 1.10998</strain>
    </source>
</reference>
<dbReference type="EMBL" id="BMED01000011">
    <property type="protein sequence ID" value="GGD02062.1"/>
    <property type="molecule type" value="Genomic_DNA"/>
</dbReference>
<proteinExistence type="predicted"/>